<protein>
    <submittedName>
        <fullName evidence="1">Uncharacterized protein</fullName>
    </submittedName>
</protein>
<keyword evidence="2" id="KW-1185">Reference proteome</keyword>
<dbReference type="AlphaFoldDB" id="A0A843TMF4"/>
<name>A0A843TMF4_COLES</name>
<dbReference type="Proteomes" id="UP000652761">
    <property type="component" value="Unassembled WGS sequence"/>
</dbReference>
<reference evidence="1" key="1">
    <citation type="submission" date="2017-07" db="EMBL/GenBank/DDBJ databases">
        <title>Taro Niue Genome Assembly and Annotation.</title>
        <authorList>
            <person name="Atibalentja N."/>
            <person name="Keating K."/>
            <person name="Fields C.J."/>
        </authorList>
    </citation>
    <scope>NUCLEOTIDE SEQUENCE</scope>
    <source>
        <strain evidence="1">Niue_2</strain>
        <tissue evidence="1">Leaf</tissue>
    </source>
</reference>
<evidence type="ECO:0000313" key="1">
    <source>
        <dbReference type="EMBL" id="MQL71237.1"/>
    </source>
</evidence>
<gene>
    <name evidence="1" type="ORF">Taro_003567</name>
</gene>
<evidence type="ECO:0000313" key="2">
    <source>
        <dbReference type="Proteomes" id="UP000652761"/>
    </source>
</evidence>
<comment type="caution">
    <text evidence="1">The sequence shown here is derived from an EMBL/GenBank/DDBJ whole genome shotgun (WGS) entry which is preliminary data.</text>
</comment>
<organism evidence="1 2">
    <name type="scientific">Colocasia esculenta</name>
    <name type="common">Wild taro</name>
    <name type="synonym">Arum esculentum</name>
    <dbReference type="NCBI Taxonomy" id="4460"/>
    <lineage>
        <taxon>Eukaryota</taxon>
        <taxon>Viridiplantae</taxon>
        <taxon>Streptophyta</taxon>
        <taxon>Embryophyta</taxon>
        <taxon>Tracheophyta</taxon>
        <taxon>Spermatophyta</taxon>
        <taxon>Magnoliopsida</taxon>
        <taxon>Liliopsida</taxon>
        <taxon>Araceae</taxon>
        <taxon>Aroideae</taxon>
        <taxon>Colocasieae</taxon>
        <taxon>Colocasia</taxon>
    </lineage>
</organism>
<dbReference type="EMBL" id="NMUH01000092">
    <property type="protein sequence ID" value="MQL71237.1"/>
    <property type="molecule type" value="Genomic_DNA"/>
</dbReference>
<sequence>MYRRNTPTQQTGNTDILSSLTKALTCDGEDVVASSVRIFRRFWLLEARAAREPREDGVRSVGVPSTSRFWAFYGVFFW</sequence>
<accession>A0A843TMF4</accession>
<proteinExistence type="predicted"/>